<dbReference type="EMBL" id="PHUJ01000003">
    <property type="protein sequence ID" value="PKB31657.1"/>
    <property type="molecule type" value="Genomic_DNA"/>
</dbReference>
<sequence length="241" mass="25681">MDTVDNSGAPGDGRRSGTGNRRTGRRGPGTDGAEPGDGRDTGPGHDAVTGGDVPGGGVPGEQGDLLAGDRANLRGADLAREALRAAREASARKAEERARADRPKLRVVSGRGRRRRWSGAGPDDRDPQPFGRLVSRVSVDRGWSNRLTDATVLGRWPQLVGPDVADHCTPVSLRDGELTLQAESTAWATQLRTLQRQLLTRLAAAVGPDVVRRIRVVGPSGPSWRHGPRHVRGRGPRDTYG</sequence>
<feature type="region of interest" description="Disordered" evidence="3">
    <location>
        <begin position="1"/>
        <end position="71"/>
    </location>
</feature>
<evidence type="ECO:0000256" key="2">
    <source>
        <dbReference type="HAMAP-Rule" id="MF_00630"/>
    </source>
</evidence>
<dbReference type="InterPro" id="IPR007922">
    <property type="entry name" value="DciA-like"/>
</dbReference>
<proteinExistence type="inferred from homology"/>
<feature type="region of interest" description="Disordered" evidence="3">
    <location>
        <begin position="221"/>
        <end position="241"/>
    </location>
</feature>
<organism evidence="4 5">
    <name type="scientific">Pseudonocardia alni</name>
    <name type="common">Amycolata alni</name>
    <dbReference type="NCBI Taxonomy" id="33907"/>
    <lineage>
        <taxon>Bacteria</taxon>
        <taxon>Bacillati</taxon>
        <taxon>Actinomycetota</taxon>
        <taxon>Actinomycetes</taxon>
        <taxon>Pseudonocardiales</taxon>
        <taxon>Pseudonocardiaceae</taxon>
        <taxon>Pseudonocardia</taxon>
    </lineage>
</organism>
<dbReference type="AlphaFoldDB" id="A0AA44ZQ67"/>
<dbReference type="PANTHER" id="PTHR36456:SF1">
    <property type="entry name" value="UPF0232 PROTEIN SCO3875"/>
    <property type="match status" value="1"/>
</dbReference>
<evidence type="ECO:0000313" key="5">
    <source>
        <dbReference type="Proteomes" id="UP000232453"/>
    </source>
</evidence>
<name>A0AA44ZQ67_PSEA5</name>
<dbReference type="PANTHER" id="PTHR36456">
    <property type="entry name" value="UPF0232 PROTEIN SCO3875"/>
    <property type="match status" value="1"/>
</dbReference>
<dbReference type="HAMAP" id="MF_00630">
    <property type="entry name" value="UPF0232"/>
    <property type="match status" value="1"/>
</dbReference>
<evidence type="ECO:0000256" key="1">
    <source>
        <dbReference type="ARBA" id="ARBA00006200"/>
    </source>
</evidence>
<dbReference type="InterPro" id="IPR023007">
    <property type="entry name" value="UPF0232_actinobac"/>
</dbReference>
<evidence type="ECO:0000313" key="4">
    <source>
        <dbReference type="EMBL" id="PKB31657.1"/>
    </source>
</evidence>
<comment type="similarity">
    <text evidence="1 2">Belongs to the UPF0232 family.</text>
</comment>
<reference evidence="4 5" key="1">
    <citation type="submission" date="2017-11" db="EMBL/GenBank/DDBJ databases">
        <title>Sequencing the genomes of 1000 actinobacteria strains.</title>
        <authorList>
            <person name="Klenk H.-P."/>
        </authorList>
    </citation>
    <scope>NUCLEOTIDE SEQUENCE [LARGE SCALE GENOMIC DNA]</scope>
    <source>
        <strain evidence="4 5">DSM 44104</strain>
    </source>
</reference>
<comment type="caution">
    <text evidence="4">The sequence shown here is derived from an EMBL/GenBank/DDBJ whole genome shotgun (WGS) entry which is preliminary data.</text>
</comment>
<feature type="compositionally biased region" description="Basic and acidic residues" evidence="3">
    <location>
        <begin position="91"/>
        <end position="104"/>
    </location>
</feature>
<feature type="region of interest" description="Disordered" evidence="3">
    <location>
        <begin position="91"/>
        <end position="130"/>
    </location>
</feature>
<protein>
    <recommendedName>
        <fullName evidence="2">UPF0232 protein ATL51_3351</fullName>
    </recommendedName>
</protein>
<evidence type="ECO:0000256" key="3">
    <source>
        <dbReference type="SAM" id="MobiDB-lite"/>
    </source>
</evidence>
<dbReference type="Proteomes" id="UP000232453">
    <property type="component" value="Unassembled WGS sequence"/>
</dbReference>
<gene>
    <name evidence="4" type="ORF">ATL51_3351</name>
</gene>
<accession>A0AA44ZQ67</accession>
<dbReference type="Pfam" id="PF05258">
    <property type="entry name" value="DciA"/>
    <property type="match status" value="1"/>
</dbReference>